<dbReference type="SMART" id="SM00225">
    <property type="entry name" value="BTB"/>
    <property type="match status" value="1"/>
</dbReference>
<dbReference type="InterPro" id="IPR011333">
    <property type="entry name" value="SKP1/BTB/POZ_sf"/>
</dbReference>
<organism evidence="6 7">
    <name type="scientific">Urochloa decumbens</name>
    <dbReference type="NCBI Taxonomy" id="240449"/>
    <lineage>
        <taxon>Eukaryota</taxon>
        <taxon>Viridiplantae</taxon>
        <taxon>Streptophyta</taxon>
        <taxon>Embryophyta</taxon>
        <taxon>Tracheophyta</taxon>
        <taxon>Spermatophyta</taxon>
        <taxon>Magnoliopsida</taxon>
        <taxon>Liliopsida</taxon>
        <taxon>Poales</taxon>
        <taxon>Poaceae</taxon>
        <taxon>PACMAD clade</taxon>
        <taxon>Panicoideae</taxon>
        <taxon>Panicodae</taxon>
        <taxon>Paniceae</taxon>
        <taxon>Melinidinae</taxon>
        <taxon>Urochloa</taxon>
    </lineage>
</organism>
<keyword evidence="7" id="KW-1185">Reference proteome</keyword>
<dbReference type="Gene3D" id="2.60.210.10">
    <property type="entry name" value="Apoptosis, Tumor Necrosis Factor Receptor Associated Protein 2, Chain A"/>
    <property type="match status" value="1"/>
</dbReference>
<dbReference type="SUPFAM" id="SSF49599">
    <property type="entry name" value="TRAF domain-like"/>
    <property type="match status" value="1"/>
</dbReference>
<dbReference type="AlphaFoldDB" id="A0ABC9BBT9"/>
<evidence type="ECO:0000256" key="3">
    <source>
        <dbReference type="SAM" id="MobiDB-lite"/>
    </source>
</evidence>
<dbReference type="EMBL" id="OZ075135">
    <property type="protein sequence ID" value="CAL4997588.1"/>
    <property type="molecule type" value="Genomic_DNA"/>
</dbReference>
<protein>
    <submittedName>
        <fullName evidence="6">Uncharacterized protein</fullName>
    </submittedName>
</protein>
<evidence type="ECO:0000313" key="7">
    <source>
        <dbReference type="Proteomes" id="UP001497457"/>
    </source>
</evidence>
<sequence length="389" mass="43120">MGSSMGVPSNVRSSSSNVRPLPMQPTRLESRCTPQTAQGTLSFEITGYRQLLRAFAGKFIRSLSIEVGGYSWCLRYHPDGDSREESKGFVGVYLELLTKNVEVKALYDFRLVDLTTGSPSVIFQCNPPSQFNTVDATKNANSWGVMTNKFLERKELEASSSVYLRDDRLMIECDITVVNEPLVVETTKAASMAETLHRNLSRDFANLLKSKEGADVTFEVQGEVIAAHTVVLAARSPVLKAQFYGPLKEQIGEESRITIQDMQPAVFKELLHFIYADSLSPSIDDLDGDEKIELAKHLLVAGDQYDVQGLRSVCETNLCESLDVSTVADMLVFADQHNCEKLKDTCIEFIACNDKLDDLVASNGYNHLKSSCPAIFVDLFEKAARSSKI</sequence>
<evidence type="ECO:0000256" key="1">
    <source>
        <dbReference type="ARBA" id="ARBA00004906"/>
    </source>
</evidence>
<dbReference type="InterPro" id="IPR002083">
    <property type="entry name" value="MATH/TRAF_dom"/>
</dbReference>
<dbReference type="InterPro" id="IPR056423">
    <property type="entry name" value="BACK_BPM_SPOP"/>
</dbReference>
<feature type="domain" description="MATH" evidence="5">
    <location>
        <begin position="38"/>
        <end position="175"/>
    </location>
</feature>
<dbReference type="InterPro" id="IPR045005">
    <property type="entry name" value="BPM1-6"/>
</dbReference>
<gene>
    <name evidence="6" type="ORF">URODEC1_LOCUS63454</name>
</gene>
<dbReference type="InterPro" id="IPR000210">
    <property type="entry name" value="BTB/POZ_dom"/>
</dbReference>
<dbReference type="CDD" id="cd00121">
    <property type="entry name" value="MATH"/>
    <property type="match status" value="1"/>
</dbReference>
<dbReference type="Pfam" id="PF00651">
    <property type="entry name" value="BTB"/>
    <property type="match status" value="1"/>
</dbReference>
<evidence type="ECO:0000256" key="2">
    <source>
        <dbReference type="ARBA" id="ARBA00010846"/>
    </source>
</evidence>
<dbReference type="InterPro" id="IPR008974">
    <property type="entry name" value="TRAF-like"/>
</dbReference>
<dbReference type="SUPFAM" id="SSF54695">
    <property type="entry name" value="POZ domain"/>
    <property type="match status" value="1"/>
</dbReference>
<evidence type="ECO:0000259" key="4">
    <source>
        <dbReference type="PROSITE" id="PS50097"/>
    </source>
</evidence>
<comment type="pathway">
    <text evidence="1">Protein modification; protein ubiquitination.</text>
</comment>
<dbReference type="Gene3D" id="1.25.40.420">
    <property type="match status" value="1"/>
</dbReference>
<dbReference type="Pfam" id="PF22486">
    <property type="entry name" value="MATH_2"/>
    <property type="match status" value="1"/>
</dbReference>
<dbReference type="PANTHER" id="PTHR26379">
    <property type="entry name" value="BTB/POZ AND MATH DOMAIN-CONTAINING PROTEIN 1"/>
    <property type="match status" value="1"/>
</dbReference>
<feature type="region of interest" description="Disordered" evidence="3">
    <location>
        <begin position="1"/>
        <end position="30"/>
    </location>
</feature>
<dbReference type="Proteomes" id="UP001497457">
    <property type="component" value="Chromosome 25rd"/>
</dbReference>
<evidence type="ECO:0000259" key="5">
    <source>
        <dbReference type="PROSITE" id="PS50144"/>
    </source>
</evidence>
<dbReference type="Pfam" id="PF24570">
    <property type="entry name" value="BACK_BPM_SPOP"/>
    <property type="match status" value="1"/>
</dbReference>
<accession>A0ABC9BBT9</accession>
<dbReference type="PROSITE" id="PS50144">
    <property type="entry name" value="MATH"/>
    <property type="match status" value="1"/>
</dbReference>
<dbReference type="PROSITE" id="PS50097">
    <property type="entry name" value="BTB"/>
    <property type="match status" value="1"/>
</dbReference>
<evidence type="ECO:0000313" key="6">
    <source>
        <dbReference type="EMBL" id="CAL4997588.1"/>
    </source>
</evidence>
<feature type="compositionally biased region" description="Low complexity" evidence="3">
    <location>
        <begin position="7"/>
        <end position="20"/>
    </location>
</feature>
<dbReference type="Gene3D" id="3.30.710.10">
    <property type="entry name" value="Potassium Channel Kv1.1, Chain A"/>
    <property type="match status" value="1"/>
</dbReference>
<reference evidence="6" key="1">
    <citation type="submission" date="2024-10" db="EMBL/GenBank/DDBJ databases">
        <authorList>
            <person name="Ryan C."/>
        </authorList>
    </citation>
    <scope>NUCLEOTIDE SEQUENCE [LARGE SCALE GENOMIC DNA]</scope>
</reference>
<name>A0ABC9BBT9_9POAL</name>
<proteinExistence type="inferred from homology"/>
<feature type="domain" description="BTB" evidence="4">
    <location>
        <begin position="214"/>
        <end position="283"/>
    </location>
</feature>
<comment type="similarity">
    <text evidence="2">Belongs to the Tdpoz family.</text>
</comment>
<dbReference type="PANTHER" id="PTHR26379:SF474">
    <property type="entry name" value="OS08G0228200 PROTEIN"/>
    <property type="match status" value="1"/>
</dbReference>